<evidence type="ECO:0008006" key="5">
    <source>
        <dbReference type="Google" id="ProtNLM"/>
    </source>
</evidence>
<name>D2R300_PIRSD</name>
<keyword evidence="2" id="KW-0732">Signal</keyword>
<evidence type="ECO:0000313" key="4">
    <source>
        <dbReference type="Proteomes" id="UP000001887"/>
    </source>
</evidence>
<organism evidence="3 4">
    <name type="scientific">Pirellula staleyi (strain ATCC 27377 / DSM 6068 / ICPB 4128)</name>
    <name type="common">Pirella staleyi</name>
    <dbReference type="NCBI Taxonomy" id="530564"/>
    <lineage>
        <taxon>Bacteria</taxon>
        <taxon>Pseudomonadati</taxon>
        <taxon>Planctomycetota</taxon>
        <taxon>Planctomycetia</taxon>
        <taxon>Pirellulales</taxon>
        <taxon>Pirellulaceae</taxon>
        <taxon>Pirellula</taxon>
    </lineage>
</organism>
<dbReference type="eggNOG" id="ENOG5033U0N">
    <property type="taxonomic scope" value="Bacteria"/>
</dbReference>
<evidence type="ECO:0000256" key="1">
    <source>
        <dbReference type="SAM" id="MobiDB-lite"/>
    </source>
</evidence>
<dbReference type="Pfam" id="PF07585">
    <property type="entry name" value="BBP7"/>
    <property type="match status" value="1"/>
</dbReference>
<keyword evidence="4" id="KW-1185">Reference proteome</keyword>
<proteinExistence type="predicted"/>
<dbReference type="EMBL" id="CP001848">
    <property type="protein sequence ID" value="ADB18733.1"/>
    <property type="molecule type" value="Genomic_DNA"/>
</dbReference>
<feature type="compositionally biased region" description="Low complexity" evidence="1">
    <location>
        <begin position="30"/>
        <end position="60"/>
    </location>
</feature>
<dbReference type="KEGG" id="psl:Psta_4083"/>
<feature type="region of interest" description="Disordered" evidence="1">
    <location>
        <begin position="24"/>
        <end position="77"/>
    </location>
</feature>
<dbReference type="AlphaFoldDB" id="D2R300"/>
<dbReference type="HOGENOM" id="CLU_045387_0_0_0"/>
<evidence type="ECO:0000256" key="2">
    <source>
        <dbReference type="SAM" id="SignalP"/>
    </source>
</evidence>
<dbReference type="OrthoDB" id="8212403at2"/>
<accession>D2R300</accession>
<protein>
    <recommendedName>
        <fullName evidence="5">Outer membrane protein beta-barrel domain-containing protein</fullName>
    </recommendedName>
</protein>
<gene>
    <name evidence="3" type="ordered locus">Psta_4083</name>
</gene>
<feature type="signal peptide" evidence="2">
    <location>
        <begin position="1"/>
        <end position="22"/>
    </location>
</feature>
<sequence precursor="true">MSFPKSVLVAITCILVSTPLFAQTSTPRRATSPATTSRLPASSSPSPRTSSASTSRAQPAIYRAPTTQRAQPASYASEVPPELYETDAYAAGPSSSDYGPACDGCGGPSCGAQGCCAPGCFTGWGCCDLYVRAEYLMWWSNGANAPALVTESLPGIPQANAGVLGSPGTSILYGDENLDSDLRSGILFGIGGWCDPGHTIGWEVNYAYLGEDNQDFYGDNTTSTILARPFFNTQTGAQDSRLINYPGLVSGSVGIDATTEFQSLEAVIRSCFMQSCYGRTDFILGYRYANLTEQVRIEESTLALSGVIAGTTIDIVDDFKTLNEFNGVNLGFITERRINPCWSYEFTAKVALGTTKSTGTIRGQRTTTNTLGTSTTNGGLLALDTNIGDYSQTAFSAMPELGIQLRYDLNPCWSATFGYSVRAITNTMRAAEQIDTTINPTQIPPGTFTGANRPDFLFGESVFVAQGLNFGLQCAF</sequence>
<reference evidence="3 4" key="1">
    <citation type="journal article" date="2009" name="Stand. Genomic Sci.">
        <title>Complete genome sequence of Pirellula staleyi type strain (ATCC 27377).</title>
        <authorList>
            <person name="Clum A."/>
            <person name="Tindall B.J."/>
            <person name="Sikorski J."/>
            <person name="Ivanova N."/>
            <person name="Mavrommatis K."/>
            <person name="Lucas S."/>
            <person name="Glavina del Rio T."/>
            <person name="Nolan M."/>
            <person name="Chen F."/>
            <person name="Tice H."/>
            <person name="Pitluck S."/>
            <person name="Cheng J.F."/>
            <person name="Chertkov O."/>
            <person name="Brettin T."/>
            <person name="Han C."/>
            <person name="Detter J.C."/>
            <person name="Kuske C."/>
            <person name="Bruce D."/>
            <person name="Goodwin L."/>
            <person name="Ovchinikova G."/>
            <person name="Pati A."/>
            <person name="Mikhailova N."/>
            <person name="Chen A."/>
            <person name="Palaniappan K."/>
            <person name="Land M."/>
            <person name="Hauser L."/>
            <person name="Chang Y.J."/>
            <person name="Jeffries C.D."/>
            <person name="Chain P."/>
            <person name="Rohde M."/>
            <person name="Goker M."/>
            <person name="Bristow J."/>
            <person name="Eisen J.A."/>
            <person name="Markowitz V."/>
            <person name="Hugenholtz P."/>
            <person name="Kyrpides N.C."/>
            <person name="Klenk H.P."/>
            <person name="Lapidus A."/>
        </authorList>
    </citation>
    <scope>NUCLEOTIDE SEQUENCE [LARGE SCALE GENOMIC DNA]</scope>
    <source>
        <strain evidence="4">ATCC 27377 / DSM 6068 / ICPB 4128</strain>
    </source>
</reference>
<feature type="chain" id="PRO_5003036174" description="Outer membrane protein beta-barrel domain-containing protein" evidence="2">
    <location>
        <begin position="23"/>
        <end position="476"/>
    </location>
</feature>
<dbReference type="InterPro" id="IPR011446">
    <property type="entry name" value="BBP7"/>
</dbReference>
<evidence type="ECO:0000313" key="3">
    <source>
        <dbReference type="EMBL" id="ADB18733.1"/>
    </source>
</evidence>
<dbReference type="Proteomes" id="UP000001887">
    <property type="component" value="Chromosome"/>
</dbReference>